<feature type="region of interest" description="Disordered" evidence="1">
    <location>
        <begin position="102"/>
        <end position="135"/>
    </location>
</feature>
<name>A0A0D2TSA4_GOSRA</name>
<gene>
    <name evidence="2" type="ORF">B456_007G360900</name>
</gene>
<dbReference type="Gramene" id="KJB46335">
    <property type="protein sequence ID" value="KJB46335"/>
    <property type="gene ID" value="B456_007G360900"/>
</dbReference>
<dbReference type="AlphaFoldDB" id="A0A0D2TSA4"/>
<reference evidence="2 3" key="1">
    <citation type="journal article" date="2012" name="Nature">
        <title>Repeated polyploidization of Gossypium genomes and the evolution of spinnable cotton fibres.</title>
        <authorList>
            <person name="Paterson A.H."/>
            <person name="Wendel J.F."/>
            <person name="Gundlach H."/>
            <person name="Guo H."/>
            <person name="Jenkins J."/>
            <person name="Jin D."/>
            <person name="Llewellyn D."/>
            <person name="Showmaker K.C."/>
            <person name="Shu S."/>
            <person name="Udall J."/>
            <person name="Yoo M.J."/>
            <person name="Byers R."/>
            <person name="Chen W."/>
            <person name="Doron-Faigenboim A."/>
            <person name="Duke M.V."/>
            <person name="Gong L."/>
            <person name="Grimwood J."/>
            <person name="Grover C."/>
            <person name="Grupp K."/>
            <person name="Hu G."/>
            <person name="Lee T.H."/>
            <person name="Li J."/>
            <person name="Lin L."/>
            <person name="Liu T."/>
            <person name="Marler B.S."/>
            <person name="Page J.T."/>
            <person name="Roberts A.W."/>
            <person name="Romanel E."/>
            <person name="Sanders W.S."/>
            <person name="Szadkowski E."/>
            <person name="Tan X."/>
            <person name="Tang H."/>
            <person name="Xu C."/>
            <person name="Wang J."/>
            <person name="Wang Z."/>
            <person name="Zhang D."/>
            <person name="Zhang L."/>
            <person name="Ashrafi H."/>
            <person name="Bedon F."/>
            <person name="Bowers J.E."/>
            <person name="Brubaker C.L."/>
            <person name="Chee P.W."/>
            <person name="Das S."/>
            <person name="Gingle A.R."/>
            <person name="Haigler C.H."/>
            <person name="Harker D."/>
            <person name="Hoffmann L.V."/>
            <person name="Hovav R."/>
            <person name="Jones D.C."/>
            <person name="Lemke C."/>
            <person name="Mansoor S."/>
            <person name="ur Rahman M."/>
            <person name="Rainville L.N."/>
            <person name="Rambani A."/>
            <person name="Reddy U.K."/>
            <person name="Rong J.K."/>
            <person name="Saranga Y."/>
            <person name="Scheffler B.E."/>
            <person name="Scheffler J.A."/>
            <person name="Stelly D.M."/>
            <person name="Triplett B.A."/>
            <person name="Van Deynze A."/>
            <person name="Vaslin M.F."/>
            <person name="Waghmare V.N."/>
            <person name="Walford S.A."/>
            <person name="Wright R.J."/>
            <person name="Zaki E.A."/>
            <person name="Zhang T."/>
            <person name="Dennis E.S."/>
            <person name="Mayer K.F."/>
            <person name="Peterson D.G."/>
            <person name="Rokhsar D.S."/>
            <person name="Wang X."/>
            <person name="Schmutz J."/>
        </authorList>
    </citation>
    <scope>NUCLEOTIDE SEQUENCE [LARGE SCALE GENOMIC DNA]</scope>
</reference>
<dbReference type="Proteomes" id="UP000032304">
    <property type="component" value="Chromosome 7"/>
</dbReference>
<sequence>MERTETPLELSPLRNSIISVFSLCLPTYSTTPSNVIHIVCQVLEILQPFLHALVLDLLLLCIVQHCLDIGQYGLPLLELWAELLMISNEVERRVEQLAPQQLQKHRQSSLSNDRHGEIVRRKQKREMKKPNGSSGTEWRLCIISES</sequence>
<organism evidence="2 3">
    <name type="scientific">Gossypium raimondii</name>
    <name type="common">Peruvian cotton</name>
    <name type="synonym">Gossypium klotzschianum subsp. raimondii</name>
    <dbReference type="NCBI Taxonomy" id="29730"/>
    <lineage>
        <taxon>Eukaryota</taxon>
        <taxon>Viridiplantae</taxon>
        <taxon>Streptophyta</taxon>
        <taxon>Embryophyta</taxon>
        <taxon>Tracheophyta</taxon>
        <taxon>Spermatophyta</taxon>
        <taxon>Magnoliopsida</taxon>
        <taxon>eudicotyledons</taxon>
        <taxon>Gunneridae</taxon>
        <taxon>Pentapetalae</taxon>
        <taxon>rosids</taxon>
        <taxon>malvids</taxon>
        <taxon>Malvales</taxon>
        <taxon>Malvaceae</taxon>
        <taxon>Malvoideae</taxon>
        <taxon>Gossypium</taxon>
    </lineage>
</organism>
<evidence type="ECO:0000313" key="2">
    <source>
        <dbReference type="EMBL" id="KJB46335.1"/>
    </source>
</evidence>
<protein>
    <submittedName>
        <fullName evidence="2">Uncharacterized protein</fullName>
    </submittedName>
</protein>
<proteinExistence type="predicted"/>
<accession>A0A0D2TSA4</accession>
<dbReference type="EMBL" id="CM001746">
    <property type="protein sequence ID" value="KJB46335.1"/>
    <property type="molecule type" value="Genomic_DNA"/>
</dbReference>
<keyword evidence="3" id="KW-1185">Reference proteome</keyword>
<evidence type="ECO:0000313" key="3">
    <source>
        <dbReference type="Proteomes" id="UP000032304"/>
    </source>
</evidence>
<evidence type="ECO:0000256" key="1">
    <source>
        <dbReference type="SAM" id="MobiDB-lite"/>
    </source>
</evidence>